<dbReference type="GO" id="GO:0009245">
    <property type="term" value="P:lipid A biosynthetic process"/>
    <property type="evidence" value="ECO:0007669"/>
    <property type="project" value="UniProtKB-UniRule"/>
</dbReference>
<evidence type="ECO:0000256" key="4">
    <source>
        <dbReference type="ARBA" id="ARBA00022516"/>
    </source>
</evidence>
<dbReference type="PANTHER" id="PTHR30372:SF4">
    <property type="entry name" value="LIPID-A-DISACCHARIDE SYNTHASE, MITOCHONDRIAL-RELATED"/>
    <property type="match status" value="1"/>
</dbReference>
<evidence type="ECO:0000313" key="11">
    <source>
        <dbReference type="EMBL" id="TWT77729.1"/>
    </source>
</evidence>
<evidence type="ECO:0000256" key="9">
    <source>
        <dbReference type="ARBA" id="ARBA00048975"/>
    </source>
</evidence>
<sequence>MNIFFSVGEPSGDLHGANLIRELKQRRPDWKMVGYGGPRMQQAGCELHTDLTQFAVMWLLQVILNYHKFRALVKRAERYFAEQSPDAVVLIDYPGFNWHIAKAAKKHGVPVFYYGAPQLWGWAGWRVKKMRRWVDHVLVKLPFEEPWYRDRGCNATYLGHPYFDELRAQQLDQDFVRKRRASGPLVTILPGSRTQEVRSNLAAQLQAAEKVRQSTPGVRFAVAVFKQSQVALVETELAKSGVEAEVHVGRTPELIHAATCCLAVSGSVSLELLFHTKPTAIVYQVSPLAFFVQKFFRRVRYITLVNLLTADELFPAEVGVYDPEDPRDAHVLMPEYLTCQDPTDKLARHLTHWLTDDDARDALVARMAVLKEQIGRGGASVRAAEYVVNTLDPSGGLREAA</sequence>
<evidence type="ECO:0000256" key="10">
    <source>
        <dbReference type="NCBIfam" id="TIGR00215"/>
    </source>
</evidence>
<dbReference type="OrthoDB" id="9801642at2"/>
<keyword evidence="5" id="KW-0441">Lipid A biosynthesis</keyword>
<name>A0A5C5YS32_9BACT</name>
<evidence type="ECO:0000256" key="5">
    <source>
        <dbReference type="ARBA" id="ARBA00022556"/>
    </source>
</evidence>
<keyword evidence="6 11" id="KW-0328">Glycosyltransferase</keyword>
<protein>
    <recommendedName>
        <fullName evidence="3 10">Lipid-A-disaccharide synthase</fullName>
        <ecNumber evidence="2 10">2.4.1.182</ecNumber>
    </recommendedName>
</protein>
<evidence type="ECO:0000256" key="7">
    <source>
        <dbReference type="ARBA" id="ARBA00022679"/>
    </source>
</evidence>
<dbReference type="InterPro" id="IPR003835">
    <property type="entry name" value="Glyco_trans_19"/>
</dbReference>
<accession>A0A5C5YS32</accession>
<dbReference type="RefSeq" id="WP_146585498.1">
    <property type="nucleotide sequence ID" value="NZ_SJPO01000003.1"/>
</dbReference>
<dbReference type="PANTHER" id="PTHR30372">
    <property type="entry name" value="LIPID-A-DISACCHARIDE SYNTHASE"/>
    <property type="match status" value="1"/>
</dbReference>
<dbReference type="AlphaFoldDB" id="A0A5C5YS32"/>
<keyword evidence="4" id="KW-0444">Lipid biosynthesis</keyword>
<dbReference type="Proteomes" id="UP000318478">
    <property type="component" value="Unassembled WGS sequence"/>
</dbReference>
<dbReference type="GO" id="GO:0008915">
    <property type="term" value="F:lipid-A-disaccharide synthase activity"/>
    <property type="evidence" value="ECO:0007669"/>
    <property type="project" value="UniProtKB-UniRule"/>
</dbReference>
<comment type="function">
    <text evidence="1">Condensation of UDP-2,3-diacylglucosamine and 2,3-diacylglucosamine-1-phosphate to form lipid A disaccharide, a precursor of lipid A, a phosphorylated glycolipid that anchors the lipopolysaccharide to the outer membrane of the cell.</text>
</comment>
<dbReference type="GO" id="GO:0005543">
    <property type="term" value="F:phospholipid binding"/>
    <property type="evidence" value="ECO:0007669"/>
    <property type="project" value="TreeGrafter"/>
</dbReference>
<reference evidence="11 12" key="1">
    <citation type="submission" date="2019-02" db="EMBL/GenBank/DDBJ databases">
        <title>Deep-cultivation of Planctomycetes and their phenomic and genomic characterization uncovers novel biology.</title>
        <authorList>
            <person name="Wiegand S."/>
            <person name="Jogler M."/>
            <person name="Boedeker C."/>
            <person name="Pinto D."/>
            <person name="Vollmers J."/>
            <person name="Rivas-Marin E."/>
            <person name="Kohn T."/>
            <person name="Peeters S.H."/>
            <person name="Heuer A."/>
            <person name="Rast P."/>
            <person name="Oberbeckmann S."/>
            <person name="Bunk B."/>
            <person name="Jeske O."/>
            <person name="Meyerdierks A."/>
            <person name="Storesund J.E."/>
            <person name="Kallscheuer N."/>
            <person name="Luecker S."/>
            <person name="Lage O.M."/>
            <person name="Pohl T."/>
            <person name="Merkel B.J."/>
            <person name="Hornburger P."/>
            <person name="Mueller R.-W."/>
            <person name="Bruemmer F."/>
            <person name="Labrenz M."/>
            <person name="Spormann A.M."/>
            <person name="Op Den Camp H."/>
            <person name="Overmann J."/>
            <person name="Amann R."/>
            <person name="Jetten M.S.M."/>
            <person name="Mascher T."/>
            <person name="Medema M.H."/>
            <person name="Devos D.P."/>
            <person name="Kaster A.-K."/>
            <person name="Ovreas L."/>
            <person name="Rohde M."/>
            <person name="Galperin M.Y."/>
            <person name="Jogler C."/>
        </authorList>
    </citation>
    <scope>NUCLEOTIDE SEQUENCE [LARGE SCALE GENOMIC DNA]</scope>
    <source>
        <strain evidence="11 12">Pla123a</strain>
    </source>
</reference>
<evidence type="ECO:0000256" key="2">
    <source>
        <dbReference type="ARBA" id="ARBA00012687"/>
    </source>
</evidence>
<keyword evidence="8" id="KW-0443">Lipid metabolism</keyword>
<proteinExistence type="predicted"/>
<evidence type="ECO:0000256" key="8">
    <source>
        <dbReference type="ARBA" id="ARBA00023098"/>
    </source>
</evidence>
<evidence type="ECO:0000256" key="3">
    <source>
        <dbReference type="ARBA" id="ARBA00020902"/>
    </source>
</evidence>
<keyword evidence="12" id="KW-1185">Reference proteome</keyword>
<dbReference type="Pfam" id="PF02684">
    <property type="entry name" value="LpxB"/>
    <property type="match status" value="1"/>
</dbReference>
<dbReference type="EC" id="2.4.1.182" evidence="2 10"/>
<gene>
    <name evidence="11" type="ORF">Pla123a_15250</name>
</gene>
<dbReference type="SUPFAM" id="SSF53756">
    <property type="entry name" value="UDP-Glycosyltransferase/glycogen phosphorylase"/>
    <property type="match status" value="1"/>
</dbReference>
<dbReference type="NCBIfam" id="TIGR00215">
    <property type="entry name" value="lpxB"/>
    <property type="match status" value="1"/>
</dbReference>
<keyword evidence="7 11" id="KW-0808">Transferase</keyword>
<evidence type="ECO:0000256" key="6">
    <source>
        <dbReference type="ARBA" id="ARBA00022676"/>
    </source>
</evidence>
<evidence type="ECO:0000313" key="12">
    <source>
        <dbReference type="Proteomes" id="UP000318478"/>
    </source>
</evidence>
<organism evidence="11 12">
    <name type="scientific">Posidoniimonas polymericola</name>
    <dbReference type="NCBI Taxonomy" id="2528002"/>
    <lineage>
        <taxon>Bacteria</taxon>
        <taxon>Pseudomonadati</taxon>
        <taxon>Planctomycetota</taxon>
        <taxon>Planctomycetia</taxon>
        <taxon>Pirellulales</taxon>
        <taxon>Lacipirellulaceae</taxon>
        <taxon>Posidoniimonas</taxon>
    </lineage>
</organism>
<dbReference type="GO" id="GO:0016020">
    <property type="term" value="C:membrane"/>
    <property type="evidence" value="ECO:0007669"/>
    <property type="project" value="GOC"/>
</dbReference>
<comment type="catalytic activity">
    <reaction evidence="9">
        <text>a lipid X + a UDP-2-N,3-O-bis[(3R)-3-hydroxyacyl]-alpha-D-glucosamine = a lipid A disaccharide + UDP + H(+)</text>
        <dbReference type="Rhea" id="RHEA:67828"/>
        <dbReference type="ChEBI" id="CHEBI:15378"/>
        <dbReference type="ChEBI" id="CHEBI:58223"/>
        <dbReference type="ChEBI" id="CHEBI:137748"/>
        <dbReference type="ChEBI" id="CHEBI:176338"/>
        <dbReference type="ChEBI" id="CHEBI:176343"/>
        <dbReference type="EC" id="2.4.1.182"/>
    </reaction>
</comment>
<evidence type="ECO:0000256" key="1">
    <source>
        <dbReference type="ARBA" id="ARBA00002056"/>
    </source>
</evidence>
<dbReference type="EMBL" id="SJPO01000003">
    <property type="protein sequence ID" value="TWT77729.1"/>
    <property type="molecule type" value="Genomic_DNA"/>
</dbReference>
<comment type="caution">
    <text evidence="11">The sequence shown here is derived from an EMBL/GenBank/DDBJ whole genome shotgun (WGS) entry which is preliminary data.</text>
</comment>